<accession>A0A051UJZ8</accession>
<dbReference type="EMBL" id="JLXW01000001">
    <property type="protein sequence ID" value="KBZ69529.1"/>
    <property type="molecule type" value="Genomic_DNA"/>
</dbReference>
<dbReference type="InterPro" id="IPR003399">
    <property type="entry name" value="Mce/MlaD"/>
</dbReference>
<gene>
    <name evidence="2" type="ORF">K875_00247</name>
</gene>
<dbReference type="HOGENOM" id="CLU_044068_0_0_11"/>
<dbReference type="PANTHER" id="PTHR33371:SF4">
    <property type="entry name" value="INTERMEMBRANE PHOSPHOLIPID TRANSPORT SYSTEM BINDING PROTEIN MLAD"/>
    <property type="match status" value="1"/>
</dbReference>
<reference evidence="2 3" key="1">
    <citation type="submission" date="2014-04" db="EMBL/GenBank/DDBJ databases">
        <title>The Genome Sequence of Mycobacterium tuberculosis TKK-01-0051.</title>
        <authorList>
            <consortium name="The Broad Institute Genomics Platform"/>
            <consortium name="The Broad Institute Genome Sequencing Center for Infectious Disease"/>
            <person name="Earl A.M."/>
            <person name="Cohen K."/>
            <person name="Pym A."/>
            <person name="Bishai W."/>
            <person name="Maharaj K."/>
            <person name="Desjardins C."/>
            <person name="Abeel T."/>
            <person name="Young S."/>
            <person name="Zeng Q."/>
            <person name="Gargeya S."/>
            <person name="Abouelleil A."/>
            <person name="Alvarado L."/>
            <person name="Chapman S.B."/>
            <person name="Gainer-Dewar J."/>
            <person name="Goldberg J."/>
            <person name="Griggs A."/>
            <person name="Gujja S."/>
            <person name="Hansen M."/>
            <person name="Howarth C."/>
            <person name="Imamovic A."/>
            <person name="Larimer J."/>
            <person name="Murphy C."/>
            <person name="Naylor J."/>
            <person name="Pearson M."/>
            <person name="Poon T.W."/>
            <person name="Priest M."/>
            <person name="Roberts A."/>
            <person name="Saif S."/>
            <person name="Shea T."/>
            <person name="Sykes S."/>
            <person name="Wortman J."/>
            <person name="Nusbaum C."/>
            <person name="Birren B."/>
        </authorList>
    </citation>
    <scope>NUCLEOTIDE SEQUENCE [LARGE SCALE GENOMIC DNA]</scope>
    <source>
        <strain evidence="2 3">TKK-01-0051</strain>
    </source>
</reference>
<dbReference type="InterPro" id="IPR010916">
    <property type="entry name" value="TonB_box_CS"/>
</dbReference>
<name>A0A051UJZ8_9MYCO</name>
<dbReference type="NCBIfam" id="TIGR00996">
    <property type="entry name" value="Mtu_fam_mce"/>
    <property type="match status" value="1"/>
</dbReference>
<dbReference type="RefSeq" id="WP_044483065.1">
    <property type="nucleotide sequence ID" value="NZ_KK328284.1"/>
</dbReference>
<evidence type="ECO:0000313" key="3">
    <source>
        <dbReference type="Proteomes" id="UP000025947"/>
    </source>
</evidence>
<dbReference type="GO" id="GO:0005576">
    <property type="term" value="C:extracellular region"/>
    <property type="evidence" value="ECO:0007669"/>
    <property type="project" value="TreeGrafter"/>
</dbReference>
<dbReference type="PATRIC" id="fig|1324261.3.peg.256"/>
<evidence type="ECO:0000259" key="1">
    <source>
        <dbReference type="Pfam" id="PF02470"/>
    </source>
</evidence>
<organism evidence="2 3">
    <name type="scientific">Mycobacterium [tuberculosis] TKK-01-0051</name>
    <dbReference type="NCBI Taxonomy" id="1324261"/>
    <lineage>
        <taxon>Bacteria</taxon>
        <taxon>Bacillati</taxon>
        <taxon>Actinomycetota</taxon>
        <taxon>Actinomycetes</taxon>
        <taxon>Mycobacteriales</taxon>
        <taxon>Mycobacteriaceae</taxon>
        <taxon>Mycobacterium</taxon>
        <taxon>Mycobacterium avium complex (MAC)</taxon>
    </lineage>
</organism>
<keyword evidence="3" id="KW-1185">Reference proteome</keyword>
<dbReference type="PANTHER" id="PTHR33371">
    <property type="entry name" value="INTERMEMBRANE PHOSPHOLIPID TRANSPORT SYSTEM BINDING PROTEIN MLAD-RELATED"/>
    <property type="match status" value="1"/>
</dbReference>
<protein>
    <recommendedName>
        <fullName evidence="1">Mce/MlaD domain-containing protein</fullName>
    </recommendedName>
</protein>
<dbReference type="InterPro" id="IPR052336">
    <property type="entry name" value="MlaD_Phospholipid_Transporter"/>
</dbReference>
<evidence type="ECO:0000313" key="2">
    <source>
        <dbReference type="EMBL" id="KBZ69529.1"/>
    </source>
</evidence>
<dbReference type="AlphaFoldDB" id="A0A051UJZ8"/>
<proteinExistence type="predicted"/>
<dbReference type="PROSITE" id="PS00430">
    <property type="entry name" value="TONB_DEPENDENT_REC_1"/>
    <property type="match status" value="1"/>
</dbReference>
<dbReference type="Proteomes" id="UP000025947">
    <property type="component" value="Unassembled WGS sequence"/>
</dbReference>
<comment type="caution">
    <text evidence="2">The sequence shown here is derived from an EMBL/GenBank/DDBJ whole genome shotgun (WGS) entry which is preliminary data.</text>
</comment>
<feature type="domain" description="Mce/MlaD" evidence="1">
    <location>
        <begin position="36"/>
        <end position="111"/>
    </location>
</feature>
<dbReference type="Pfam" id="PF02470">
    <property type="entry name" value="MlaD"/>
    <property type="match status" value="1"/>
</dbReference>
<sequence length="371" mass="39415">MISGRRKLIAVGAAAAALAAVTIGVVGHYVKSRLDTMTVTAQFDSAAGLYEGNVVAVLGMPVGKVSKVTSKGSYVEAELTVDKKVRIPAAARAVTITTSILTDRQVELTPPYRGGPVLKNHDTIGLTRTKTPVAFDRVLDMLDKVSKSLKGDGKGGGPIADLSDSAVAITDGNGKKILSALDELSNALRLSSERGGTTREQLTTIITDLSSITDAAARNDTKLRQFGSTTRQLSQMLADEKLGTGSTGRTINRILEEVATLLEQNRDNLKQAVRNGDTAAKTIVEDQRGVSEMLDVLPMTLENLYNTVDQNNGAIRVHGLLDKALTDSQSAKELCNLMHLRQLGCSTGTLQDYGPDFGLTYILDGLSAMGQ</sequence>
<dbReference type="InterPro" id="IPR005693">
    <property type="entry name" value="Mce"/>
</dbReference>